<feature type="transmembrane region" description="Helical" evidence="7">
    <location>
        <begin position="433"/>
        <end position="450"/>
    </location>
</feature>
<sequence length="739" mass="82095">MPRPLIQDLPDLLLQHAESKLASGERMVARLMTDLDAGLHFRHGLIVLTNTRLLHFEDKGSGQPSFIAWKLADLQEFNLEEMGATIALHLMGNGTLIGQWRVTSGSLRQVEAFLARFREQRSLLCGEAGGGDKIGGENEEDEEEIFAAEDAEGYIPPGKPLLRLLSFCRPWYRLLFLGLALTMASTGAQMIAPWLTMSLVDDVLIPMQSQTERVHVHLVYVFITELALAALLTWALNWGKTFVVARIAELVTSRMRRETFEHLQRLSLTYFNRKRTGDLISRIGSDTEHLSLFISVNFIDFFCDVLQFIFTAVILFSINPLLAVAALGPVPVVAWLVQRVREHLRGGFAAASRAGSQLTSVLADTIPGVRVVKAFAQEQREIERFRAADKHIFDTNDRVNRTWSFFTPMIKLLTDIGLLIVWAVGAWSVAHDSITVGVLTGFVLYISSFYERMDSMSRFTASMQRAAASAHRIFDVLDVKPDVPAQSNPIKVGRLRGEIEFRDVKFRYGSREIIRGISLKIAPGEMVGFVGPSGAGKTTLVNLACRFFEVSEGAVLVDGFNLGEVDVVGYRRNLGLVLQEPYLFYGTIAENIAYGKPEASRAEIVASARAARAHDFIMRLPDAYDSLVGERGQQLSGGERQRISIARALLVDPAILILDEATSSVDTETEREIQAALDHLVKGRTTIAIAHRLGTLRKASRLVVIEEGRIKEIGSHEQLMQSSGTYARLHQAMLEVNHA</sequence>
<dbReference type="InterPro" id="IPR011527">
    <property type="entry name" value="ABC1_TM_dom"/>
</dbReference>
<dbReference type="CDD" id="cd18563">
    <property type="entry name" value="ABC_6TM_exporter_like"/>
    <property type="match status" value="1"/>
</dbReference>
<feature type="domain" description="ABC transmembrane type-1" evidence="9">
    <location>
        <begin position="176"/>
        <end position="465"/>
    </location>
</feature>
<feature type="domain" description="ABC transporter" evidence="8">
    <location>
        <begin position="499"/>
        <end position="732"/>
    </location>
</feature>
<dbReference type="Pfam" id="PF00664">
    <property type="entry name" value="ABC_membrane"/>
    <property type="match status" value="1"/>
</dbReference>
<dbReference type="SMART" id="SM00382">
    <property type="entry name" value="AAA"/>
    <property type="match status" value="1"/>
</dbReference>
<dbReference type="PANTHER" id="PTHR43394:SF1">
    <property type="entry name" value="ATP-BINDING CASSETTE SUB-FAMILY B MEMBER 10, MITOCHONDRIAL"/>
    <property type="match status" value="1"/>
</dbReference>
<accession>A0ABW0KMG9</accession>
<keyword evidence="11" id="KW-1185">Reference proteome</keyword>
<dbReference type="PANTHER" id="PTHR43394">
    <property type="entry name" value="ATP-DEPENDENT PERMEASE MDL1, MITOCHONDRIAL"/>
    <property type="match status" value="1"/>
</dbReference>
<keyword evidence="5 7" id="KW-1133">Transmembrane helix</keyword>
<evidence type="ECO:0000259" key="8">
    <source>
        <dbReference type="PROSITE" id="PS50893"/>
    </source>
</evidence>
<dbReference type="InterPro" id="IPR039421">
    <property type="entry name" value="Type_1_exporter"/>
</dbReference>
<dbReference type="InterPro" id="IPR036640">
    <property type="entry name" value="ABC1_TM_sf"/>
</dbReference>
<feature type="transmembrane region" description="Helical" evidence="7">
    <location>
        <begin position="171"/>
        <end position="195"/>
    </location>
</feature>
<proteinExistence type="predicted"/>
<dbReference type="EMBL" id="JBHSMQ010000001">
    <property type="protein sequence ID" value="MFC5453906.1"/>
    <property type="molecule type" value="Genomic_DNA"/>
</dbReference>
<dbReference type="SUPFAM" id="SSF90123">
    <property type="entry name" value="ABC transporter transmembrane region"/>
    <property type="match status" value="1"/>
</dbReference>
<dbReference type="InterPro" id="IPR003439">
    <property type="entry name" value="ABC_transporter-like_ATP-bd"/>
</dbReference>
<gene>
    <name evidence="10" type="ORF">ACFQDI_03475</name>
</gene>
<feature type="transmembrane region" description="Helical" evidence="7">
    <location>
        <begin position="408"/>
        <end position="427"/>
    </location>
</feature>
<comment type="caution">
    <text evidence="10">The sequence shown here is derived from an EMBL/GenBank/DDBJ whole genome shotgun (WGS) entry which is preliminary data.</text>
</comment>
<dbReference type="SUPFAM" id="SSF52540">
    <property type="entry name" value="P-loop containing nucleoside triphosphate hydrolases"/>
    <property type="match status" value="1"/>
</dbReference>
<evidence type="ECO:0000256" key="3">
    <source>
        <dbReference type="ARBA" id="ARBA00022741"/>
    </source>
</evidence>
<keyword evidence="3" id="KW-0547">Nucleotide-binding</keyword>
<feature type="transmembrane region" description="Helical" evidence="7">
    <location>
        <begin position="215"/>
        <end position="236"/>
    </location>
</feature>
<evidence type="ECO:0000256" key="6">
    <source>
        <dbReference type="ARBA" id="ARBA00023136"/>
    </source>
</evidence>
<dbReference type="Proteomes" id="UP001596052">
    <property type="component" value="Unassembled WGS sequence"/>
</dbReference>
<evidence type="ECO:0000313" key="10">
    <source>
        <dbReference type="EMBL" id="MFC5453906.1"/>
    </source>
</evidence>
<evidence type="ECO:0000256" key="5">
    <source>
        <dbReference type="ARBA" id="ARBA00022989"/>
    </source>
</evidence>
<dbReference type="Gene3D" id="3.40.50.300">
    <property type="entry name" value="P-loop containing nucleotide triphosphate hydrolases"/>
    <property type="match status" value="1"/>
</dbReference>
<evidence type="ECO:0000259" key="9">
    <source>
        <dbReference type="PROSITE" id="PS50929"/>
    </source>
</evidence>
<evidence type="ECO:0000256" key="2">
    <source>
        <dbReference type="ARBA" id="ARBA00022692"/>
    </source>
</evidence>
<dbReference type="RefSeq" id="WP_377163439.1">
    <property type="nucleotide sequence ID" value="NZ_JBHSMQ010000001.1"/>
</dbReference>
<keyword evidence="6 7" id="KW-0472">Membrane</keyword>
<dbReference type="Pfam" id="PF00005">
    <property type="entry name" value="ABC_tran"/>
    <property type="match status" value="1"/>
</dbReference>
<evidence type="ECO:0000313" key="11">
    <source>
        <dbReference type="Proteomes" id="UP001596052"/>
    </source>
</evidence>
<organism evidence="10 11">
    <name type="scientific">Prosthecobacter fluviatilis</name>
    <dbReference type="NCBI Taxonomy" id="445931"/>
    <lineage>
        <taxon>Bacteria</taxon>
        <taxon>Pseudomonadati</taxon>
        <taxon>Verrucomicrobiota</taxon>
        <taxon>Verrucomicrobiia</taxon>
        <taxon>Verrucomicrobiales</taxon>
        <taxon>Verrucomicrobiaceae</taxon>
        <taxon>Prosthecobacter</taxon>
    </lineage>
</organism>
<evidence type="ECO:0000256" key="4">
    <source>
        <dbReference type="ARBA" id="ARBA00022840"/>
    </source>
</evidence>
<dbReference type="Gene3D" id="1.20.1560.10">
    <property type="entry name" value="ABC transporter type 1, transmembrane domain"/>
    <property type="match status" value="1"/>
</dbReference>
<dbReference type="PROSITE" id="PS50929">
    <property type="entry name" value="ABC_TM1F"/>
    <property type="match status" value="1"/>
</dbReference>
<dbReference type="GO" id="GO:0005524">
    <property type="term" value="F:ATP binding"/>
    <property type="evidence" value="ECO:0007669"/>
    <property type="project" value="UniProtKB-KW"/>
</dbReference>
<reference evidence="11" key="1">
    <citation type="journal article" date="2019" name="Int. J. Syst. Evol. Microbiol.">
        <title>The Global Catalogue of Microorganisms (GCM) 10K type strain sequencing project: providing services to taxonomists for standard genome sequencing and annotation.</title>
        <authorList>
            <consortium name="The Broad Institute Genomics Platform"/>
            <consortium name="The Broad Institute Genome Sequencing Center for Infectious Disease"/>
            <person name="Wu L."/>
            <person name="Ma J."/>
        </authorList>
    </citation>
    <scope>NUCLEOTIDE SEQUENCE [LARGE SCALE GENOMIC DNA]</scope>
    <source>
        <strain evidence="11">CGMCC 4.1469</strain>
    </source>
</reference>
<dbReference type="PROSITE" id="PS50893">
    <property type="entry name" value="ABC_TRANSPORTER_2"/>
    <property type="match status" value="1"/>
</dbReference>
<protein>
    <submittedName>
        <fullName evidence="10">ABC transporter ATP-binding protein</fullName>
    </submittedName>
</protein>
<dbReference type="InterPro" id="IPR027417">
    <property type="entry name" value="P-loop_NTPase"/>
</dbReference>
<name>A0ABW0KMG9_9BACT</name>
<evidence type="ECO:0000256" key="7">
    <source>
        <dbReference type="SAM" id="Phobius"/>
    </source>
</evidence>
<keyword evidence="2 7" id="KW-0812">Transmembrane</keyword>
<comment type="subcellular location">
    <subcellularLocation>
        <location evidence="1">Cell membrane</location>
        <topology evidence="1">Multi-pass membrane protein</topology>
    </subcellularLocation>
</comment>
<feature type="transmembrane region" description="Helical" evidence="7">
    <location>
        <begin position="316"/>
        <end position="337"/>
    </location>
</feature>
<feature type="transmembrane region" description="Helical" evidence="7">
    <location>
        <begin position="290"/>
        <end position="310"/>
    </location>
</feature>
<dbReference type="InterPro" id="IPR003593">
    <property type="entry name" value="AAA+_ATPase"/>
</dbReference>
<evidence type="ECO:0000256" key="1">
    <source>
        <dbReference type="ARBA" id="ARBA00004651"/>
    </source>
</evidence>
<dbReference type="InterPro" id="IPR017871">
    <property type="entry name" value="ABC_transporter-like_CS"/>
</dbReference>
<keyword evidence="4 10" id="KW-0067">ATP-binding</keyword>
<dbReference type="PROSITE" id="PS00211">
    <property type="entry name" value="ABC_TRANSPORTER_1"/>
    <property type="match status" value="1"/>
</dbReference>